<dbReference type="EC" id="2.3.1.108" evidence="3"/>
<keyword evidence="7" id="KW-1185">Reference proteome</keyword>
<dbReference type="Pfam" id="PF05301">
    <property type="entry name" value="Acetyltransf_16"/>
    <property type="match status" value="1"/>
</dbReference>
<sequence>MEFSFNVNHLLSETITKLDCNITPARRNAEGYSHQVLRSQLLEVIDRMGDASSKAQGLYTVITTGRKLQLSDHILFIMKDASGNGGRGTAVGILKIGRKKLFVYSHHGAVHEMEPLCVLDFYVHESRQRMGCGRKLFDFMLQDTGVKPVHLAIDKPSFKFSQFLAKHFNLRAEIPQVNNFVVFEGFFVNRPESTSRRRSGQGRPPLPRRRDPRLNYLLDDNLLDEELPRSKTYSGYNGYGLPPLPPTNQGLGQGSSNQNNGLGSRPPSGSSVKMRSPSVLSTPRRENGEFAKIGQLKPLAIEDIELPNETQSGSLQEIMSSRSQNQSRFRKTNESPIGGAQGSRPNSSNITATNGINGNGEHNRNNNSFFSDGLLLKRGASAHDAGLNLHQEYQGRRGHLRTRPTLEMPIRNPFLSREEEVKSAVANGWKPAADQRSWTVFDNDPTYLSIASRNYTHTRLW</sequence>
<feature type="compositionally biased region" description="Basic residues" evidence="4">
    <location>
        <begin position="196"/>
        <end position="207"/>
    </location>
</feature>
<comment type="caution">
    <text evidence="6">The sequence shown here is derived from an EMBL/GenBank/DDBJ whole genome shotgun (WGS) entry which is preliminary data.</text>
</comment>
<dbReference type="PROSITE" id="PS51730">
    <property type="entry name" value="GNAT_ATAT"/>
    <property type="match status" value="1"/>
</dbReference>
<feature type="region of interest" description="Disordered" evidence="4">
    <location>
        <begin position="192"/>
        <end position="215"/>
    </location>
</feature>
<evidence type="ECO:0000313" key="6">
    <source>
        <dbReference type="EMBL" id="KAH3797103.1"/>
    </source>
</evidence>
<keyword evidence="1 3" id="KW-0808">Transferase</keyword>
<dbReference type="GO" id="GO:0048666">
    <property type="term" value="P:neuron development"/>
    <property type="evidence" value="ECO:0007669"/>
    <property type="project" value="UniProtKB-UniRule"/>
</dbReference>
<feature type="region of interest" description="Disordered" evidence="4">
    <location>
        <begin position="307"/>
        <end position="365"/>
    </location>
</feature>
<dbReference type="CDD" id="cd04301">
    <property type="entry name" value="NAT_SF"/>
    <property type="match status" value="1"/>
</dbReference>
<feature type="compositionally biased region" description="Polar residues" evidence="4">
    <location>
        <begin position="308"/>
        <end position="327"/>
    </location>
</feature>
<evidence type="ECO:0000256" key="4">
    <source>
        <dbReference type="SAM" id="MobiDB-lite"/>
    </source>
</evidence>
<proteinExistence type="inferred from homology"/>
<organism evidence="6 7">
    <name type="scientific">Dreissena polymorpha</name>
    <name type="common">Zebra mussel</name>
    <name type="synonym">Mytilus polymorpha</name>
    <dbReference type="NCBI Taxonomy" id="45954"/>
    <lineage>
        <taxon>Eukaryota</taxon>
        <taxon>Metazoa</taxon>
        <taxon>Spiralia</taxon>
        <taxon>Lophotrochozoa</taxon>
        <taxon>Mollusca</taxon>
        <taxon>Bivalvia</taxon>
        <taxon>Autobranchia</taxon>
        <taxon>Heteroconchia</taxon>
        <taxon>Euheterodonta</taxon>
        <taxon>Imparidentia</taxon>
        <taxon>Neoheterodontei</taxon>
        <taxon>Myida</taxon>
        <taxon>Dreissenoidea</taxon>
        <taxon>Dreissenidae</taxon>
        <taxon>Dreissena</taxon>
    </lineage>
</organism>
<dbReference type="AlphaFoldDB" id="A0A9D4J674"/>
<dbReference type="PANTHER" id="PTHR12327:SF0">
    <property type="entry name" value="ALPHA-TUBULIN N-ACETYLTRANSFERASE 1"/>
    <property type="match status" value="1"/>
</dbReference>
<accession>A0A9D4J674</accession>
<evidence type="ECO:0000256" key="3">
    <source>
        <dbReference type="HAMAP-Rule" id="MF_03130"/>
    </source>
</evidence>
<feature type="domain" description="N-acetyltransferase" evidence="5">
    <location>
        <begin position="1"/>
        <end position="187"/>
    </location>
</feature>
<reference evidence="6" key="1">
    <citation type="journal article" date="2019" name="bioRxiv">
        <title>The Genome of the Zebra Mussel, Dreissena polymorpha: A Resource for Invasive Species Research.</title>
        <authorList>
            <person name="McCartney M.A."/>
            <person name="Auch B."/>
            <person name="Kono T."/>
            <person name="Mallez S."/>
            <person name="Zhang Y."/>
            <person name="Obille A."/>
            <person name="Becker A."/>
            <person name="Abrahante J.E."/>
            <person name="Garbe J."/>
            <person name="Badalamenti J.P."/>
            <person name="Herman A."/>
            <person name="Mangelson H."/>
            <person name="Liachko I."/>
            <person name="Sullivan S."/>
            <person name="Sone E.D."/>
            <person name="Koren S."/>
            <person name="Silverstein K.A.T."/>
            <person name="Beckman K.B."/>
            <person name="Gohl D.M."/>
        </authorList>
    </citation>
    <scope>NUCLEOTIDE SEQUENCE</scope>
    <source>
        <strain evidence="6">Duluth1</strain>
        <tissue evidence="6">Whole animal</tissue>
    </source>
</reference>
<evidence type="ECO:0000313" key="7">
    <source>
        <dbReference type="Proteomes" id="UP000828390"/>
    </source>
</evidence>
<reference evidence="6" key="2">
    <citation type="submission" date="2020-11" db="EMBL/GenBank/DDBJ databases">
        <authorList>
            <person name="McCartney M.A."/>
            <person name="Auch B."/>
            <person name="Kono T."/>
            <person name="Mallez S."/>
            <person name="Becker A."/>
            <person name="Gohl D.M."/>
            <person name="Silverstein K.A.T."/>
            <person name="Koren S."/>
            <person name="Bechman K.B."/>
            <person name="Herman A."/>
            <person name="Abrahante J.E."/>
            <person name="Garbe J."/>
        </authorList>
    </citation>
    <scope>NUCLEOTIDE SEQUENCE</scope>
    <source>
        <strain evidence="6">Duluth1</strain>
        <tissue evidence="6">Whole animal</tissue>
    </source>
</reference>
<comment type="similarity">
    <text evidence="3">Belongs to the acetyltransferase ATAT1 family.</text>
</comment>
<name>A0A9D4J674_DREPO</name>
<dbReference type="InterPro" id="IPR038746">
    <property type="entry name" value="Atat"/>
</dbReference>
<dbReference type="GO" id="GO:0070507">
    <property type="term" value="P:regulation of microtubule cytoskeleton organization"/>
    <property type="evidence" value="ECO:0007669"/>
    <property type="project" value="UniProtKB-UniRule"/>
</dbReference>
<dbReference type="EMBL" id="JAIWYP010000007">
    <property type="protein sequence ID" value="KAH3797103.1"/>
    <property type="molecule type" value="Genomic_DNA"/>
</dbReference>
<dbReference type="OrthoDB" id="447510at2759"/>
<dbReference type="Gene3D" id="3.40.630.30">
    <property type="match status" value="1"/>
</dbReference>
<feature type="compositionally biased region" description="Low complexity" evidence="4">
    <location>
        <begin position="349"/>
        <end position="360"/>
    </location>
</feature>
<dbReference type="PANTHER" id="PTHR12327">
    <property type="entry name" value="ALPHA-TUBULIN N-ACETYLTRANSFERASE 1"/>
    <property type="match status" value="1"/>
</dbReference>
<dbReference type="GO" id="GO:0005874">
    <property type="term" value="C:microtubule"/>
    <property type="evidence" value="ECO:0007669"/>
    <property type="project" value="InterPro"/>
</dbReference>
<keyword evidence="2 3" id="KW-0012">Acyltransferase</keyword>
<protein>
    <recommendedName>
        <fullName evidence="3">Alpha-tubulin N-acetyltransferase</fullName>
        <shortName evidence="3">Alpha-TAT</shortName>
        <shortName evidence="3">TAT</shortName>
        <ecNumber evidence="3">2.3.1.108</ecNumber>
    </recommendedName>
    <alternativeName>
        <fullName evidence="3">Acetyltransferase mec-17 homolog</fullName>
    </alternativeName>
</protein>
<feature type="compositionally biased region" description="Polar residues" evidence="4">
    <location>
        <begin position="267"/>
        <end position="281"/>
    </location>
</feature>
<feature type="binding site" evidence="3">
    <location>
        <begin position="157"/>
        <end position="166"/>
    </location>
    <ligand>
        <name>acetyl-CoA</name>
        <dbReference type="ChEBI" id="CHEBI:57288"/>
    </ligand>
</feature>
<dbReference type="InterPro" id="IPR007965">
    <property type="entry name" value="GNAT_ATAT"/>
</dbReference>
<feature type="region of interest" description="Disordered" evidence="4">
    <location>
        <begin position="233"/>
        <end position="291"/>
    </location>
</feature>
<evidence type="ECO:0000256" key="1">
    <source>
        <dbReference type="ARBA" id="ARBA00022679"/>
    </source>
</evidence>
<comment type="catalytic activity">
    <reaction evidence="3">
        <text>L-lysyl-[alpha-tubulin] + acetyl-CoA = N(6)-acetyl-L-lysyl-[alpha-tubulin] + CoA + H(+)</text>
        <dbReference type="Rhea" id="RHEA:15277"/>
        <dbReference type="Rhea" id="RHEA-COMP:11278"/>
        <dbReference type="Rhea" id="RHEA-COMP:11279"/>
        <dbReference type="ChEBI" id="CHEBI:15378"/>
        <dbReference type="ChEBI" id="CHEBI:29969"/>
        <dbReference type="ChEBI" id="CHEBI:57287"/>
        <dbReference type="ChEBI" id="CHEBI:57288"/>
        <dbReference type="ChEBI" id="CHEBI:61930"/>
        <dbReference type="EC" id="2.3.1.108"/>
    </reaction>
</comment>
<dbReference type="HAMAP" id="MF_03130">
    <property type="entry name" value="mec17"/>
    <property type="match status" value="1"/>
</dbReference>
<feature type="site" description="Crucial for catalytic activity" evidence="3">
    <location>
        <position position="56"/>
    </location>
</feature>
<feature type="binding site" evidence="3">
    <location>
        <begin position="121"/>
        <end position="134"/>
    </location>
    <ligand>
        <name>acetyl-CoA</name>
        <dbReference type="ChEBI" id="CHEBI:57288"/>
    </ligand>
</feature>
<evidence type="ECO:0000259" key="5">
    <source>
        <dbReference type="PROSITE" id="PS51730"/>
    </source>
</evidence>
<dbReference type="Proteomes" id="UP000828390">
    <property type="component" value="Unassembled WGS sequence"/>
</dbReference>
<feature type="compositionally biased region" description="Low complexity" evidence="4">
    <location>
        <begin position="248"/>
        <end position="264"/>
    </location>
</feature>
<dbReference type="GO" id="GO:0019799">
    <property type="term" value="F:tubulin N-acetyltransferase activity"/>
    <property type="evidence" value="ECO:0007669"/>
    <property type="project" value="UniProtKB-UniRule"/>
</dbReference>
<gene>
    <name evidence="6" type="ORF">DPMN_150678</name>
</gene>
<comment type="function">
    <text evidence="3">Specifically acetylates 'Lys-40' in alpha-tubulin on the lumenal side of microtubules. Promotes microtubule destabilization and accelerates microtubule dynamics; this activity may be independent of acetylation activity. Acetylates alpha-tubulin with a slow enzymatic rate, due to a catalytic site that is not optimized for acetyl transfer. Enters the microtubule through each end and diffuses quickly throughout the lumen of microtubules. Acetylates only long/old microtubules because of its slow acetylation rate since it does not have time to act on dynamically unstable microtubules before the enzyme is released.</text>
</comment>
<evidence type="ECO:0000256" key="2">
    <source>
        <dbReference type="ARBA" id="ARBA00023315"/>
    </source>
</evidence>